<accession>A0A4R3Z0W4</accession>
<dbReference type="OrthoDB" id="5959702at2"/>
<dbReference type="EMBL" id="SMCS01000001">
    <property type="protein sequence ID" value="TCV97373.1"/>
    <property type="molecule type" value="Genomic_DNA"/>
</dbReference>
<keyword evidence="2" id="KW-1185">Reference proteome</keyword>
<reference evidence="1 2" key="1">
    <citation type="submission" date="2019-03" db="EMBL/GenBank/DDBJ databases">
        <title>Above-ground endophytic microbial communities from plants in different locations in the United States.</title>
        <authorList>
            <person name="Frank C."/>
        </authorList>
    </citation>
    <scope>NUCLEOTIDE SEQUENCE [LARGE SCALE GENOMIC DNA]</scope>
    <source>
        <strain evidence="1 2">LP_13_YM</strain>
    </source>
</reference>
<dbReference type="AlphaFoldDB" id="A0A4R3Z0W4"/>
<evidence type="ECO:0000313" key="2">
    <source>
        <dbReference type="Proteomes" id="UP000295645"/>
    </source>
</evidence>
<evidence type="ECO:0000313" key="1">
    <source>
        <dbReference type="EMBL" id="TCV97373.1"/>
    </source>
</evidence>
<dbReference type="RefSeq" id="WP_132141444.1">
    <property type="nucleotide sequence ID" value="NZ_SMCS01000001.1"/>
</dbReference>
<comment type="caution">
    <text evidence="1">The sequence shown here is derived from an EMBL/GenBank/DDBJ whole genome shotgun (WGS) entry which is preliminary data.</text>
</comment>
<sequence length="164" mass="18015">MATKTPFPEAGFLRRLEAFCEVAPTLVDPSLPPLLARHVSTTDGTEQWEPTEAGASLVHVLRAYDATLQAAFDTELVADELRRYQRFARPGQPSASIIQLRQKQAVARLASSRAKQALLQAEVGFVRAAGINVPPRKGLEAFMLEWISRHVPKDLVAPETSQDA</sequence>
<proteinExistence type="predicted"/>
<organism evidence="1 2">
    <name type="scientific">Luteibacter rhizovicinus</name>
    <dbReference type="NCBI Taxonomy" id="242606"/>
    <lineage>
        <taxon>Bacteria</taxon>
        <taxon>Pseudomonadati</taxon>
        <taxon>Pseudomonadota</taxon>
        <taxon>Gammaproteobacteria</taxon>
        <taxon>Lysobacterales</taxon>
        <taxon>Rhodanobacteraceae</taxon>
        <taxon>Luteibacter</taxon>
    </lineage>
</organism>
<dbReference type="Proteomes" id="UP000295645">
    <property type="component" value="Unassembled WGS sequence"/>
</dbReference>
<gene>
    <name evidence="1" type="ORF">EC912_101382</name>
</gene>
<protein>
    <submittedName>
        <fullName evidence="1">Uncharacterized protein</fullName>
    </submittedName>
</protein>
<name>A0A4R3Z0W4_9GAMM</name>